<accession>A0A381FFA8</accession>
<protein>
    <submittedName>
        <fullName evidence="1">Uncharacterized protein</fullName>
    </submittedName>
</protein>
<organism evidence="1 2">
    <name type="scientific">Chryseobacterium indoltheticum</name>
    <dbReference type="NCBI Taxonomy" id="254"/>
    <lineage>
        <taxon>Bacteria</taxon>
        <taxon>Pseudomonadati</taxon>
        <taxon>Bacteroidota</taxon>
        <taxon>Flavobacteriia</taxon>
        <taxon>Flavobacteriales</taxon>
        <taxon>Weeksellaceae</taxon>
        <taxon>Chryseobacterium group</taxon>
        <taxon>Chryseobacterium</taxon>
    </lineage>
</organism>
<reference evidence="1 2" key="1">
    <citation type="submission" date="2018-06" db="EMBL/GenBank/DDBJ databases">
        <authorList>
            <consortium name="Pathogen Informatics"/>
            <person name="Doyle S."/>
        </authorList>
    </citation>
    <scope>NUCLEOTIDE SEQUENCE [LARGE SCALE GENOMIC DNA]</scope>
    <source>
        <strain evidence="1 2">NCTC13532</strain>
    </source>
</reference>
<dbReference type="EMBL" id="UFVR01000004">
    <property type="protein sequence ID" value="SUX45239.1"/>
    <property type="molecule type" value="Genomic_DNA"/>
</dbReference>
<sequence length="219" mass="25675">MALKFSQNINIMKYILSLSLLLSVFFSYGQNYPFATEFVNGKVILKDLSELDGQIKWFPTQNDKLHFRSDEKAKPTKYTPNDITSFSAENLKFVPLYNFKAYADNYALVGTPTKITETFGEVVSEGKFNIYFTSIRGYNPIARTLEDYPNFVFEDASDAEKKLYAYPYRIRMKEKKYEKAKEDLYILFKDHPEIVDKIKAFKKENDFLEIIKMIENINK</sequence>
<dbReference type="Proteomes" id="UP000254282">
    <property type="component" value="Unassembled WGS sequence"/>
</dbReference>
<evidence type="ECO:0000313" key="1">
    <source>
        <dbReference type="EMBL" id="SUX45239.1"/>
    </source>
</evidence>
<gene>
    <name evidence="1" type="ORF">NCTC13532_01204</name>
</gene>
<name>A0A381FFA8_9FLAO</name>
<evidence type="ECO:0000313" key="2">
    <source>
        <dbReference type="Proteomes" id="UP000254282"/>
    </source>
</evidence>
<proteinExistence type="predicted"/>
<dbReference type="AlphaFoldDB" id="A0A381FFA8"/>